<keyword evidence="9" id="KW-0472">Membrane</keyword>
<dbReference type="Pfam" id="PF13609">
    <property type="entry name" value="Porin_4"/>
    <property type="match status" value="1"/>
</dbReference>
<evidence type="ECO:0000313" key="14">
    <source>
        <dbReference type="Proteomes" id="UP000186110"/>
    </source>
</evidence>
<keyword evidence="8" id="KW-0626">Porin</keyword>
<evidence type="ECO:0000256" key="10">
    <source>
        <dbReference type="ARBA" id="ARBA00023237"/>
    </source>
</evidence>
<sequence>MQFKKSKLVSRLACLGIVMASGHAMAQAAPEFTWYGRIDMGVENNDDGKLVRNLSQSYGSRLGIKGEKRLKGDLTGIFQVETSIAADDTANSKAFASRNSFVGLKADSWGRFLMGTYDMPLKDLQGTAGPMYGSADALEVVVNGKGTKNSVATASQFANIHTRQTNVVHYTSPKFSNVVVKAAYGLDEPAAAVTTRAPVWGTSVEYDDGTWNAGLAFENKENATNPVTAGTAPFGNLSARKLTVGGKWGDFTAGLALSTIDNGLNGTVGRLNNNWVVATTYKVGDLTYKGTYGASTETQSGAADDYTMVALGVDYALDKTVTLYGYWTQIVNNSNGKARFEAGENKYSPVGGDDPRVLGVGIRYNF</sequence>
<dbReference type="GO" id="GO:0009279">
    <property type="term" value="C:cell outer membrane"/>
    <property type="evidence" value="ECO:0007669"/>
    <property type="project" value="UniProtKB-SubCell"/>
</dbReference>
<dbReference type="Proteomes" id="UP000186110">
    <property type="component" value="Chromosome"/>
</dbReference>
<evidence type="ECO:0000256" key="6">
    <source>
        <dbReference type="ARBA" id="ARBA00022729"/>
    </source>
</evidence>
<feature type="signal peptide" evidence="11">
    <location>
        <begin position="1"/>
        <end position="26"/>
    </location>
</feature>
<evidence type="ECO:0000256" key="4">
    <source>
        <dbReference type="ARBA" id="ARBA00022452"/>
    </source>
</evidence>
<name>A0A1P8KDS2_9BURK</name>
<dbReference type="AlphaFoldDB" id="A0A1P8KDS2"/>
<evidence type="ECO:0000256" key="8">
    <source>
        <dbReference type="ARBA" id="ARBA00023114"/>
    </source>
</evidence>
<feature type="domain" description="Porin" evidence="12">
    <location>
        <begin position="17"/>
        <end position="332"/>
    </location>
</feature>
<dbReference type="EMBL" id="CP019239">
    <property type="protein sequence ID" value="APW44122.1"/>
    <property type="molecule type" value="Genomic_DNA"/>
</dbReference>
<dbReference type="PRINTS" id="PR00182">
    <property type="entry name" value="ECOLNEIPORIN"/>
</dbReference>
<dbReference type="eggNOG" id="COG3203">
    <property type="taxonomic scope" value="Bacteria"/>
</dbReference>
<dbReference type="GO" id="GO:0046930">
    <property type="term" value="C:pore complex"/>
    <property type="evidence" value="ECO:0007669"/>
    <property type="project" value="UniProtKB-KW"/>
</dbReference>
<keyword evidence="7" id="KW-0406">Ion transport</keyword>
<dbReference type="Gene3D" id="2.40.160.10">
    <property type="entry name" value="Porin"/>
    <property type="match status" value="1"/>
</dbReference>
<evidence type="ECO:0000313" key="13">
    <source>
        <dbReference type="EMBL" id="APW44122.1"/>
    </source>
</evidence>
<evidence type="ECO:0000256" key="2">
    <source>
        <dbReference type="ARBA" id="ARBA00011233"/>
    </source>
</evidence>
<evidence type="ECO:0000256" key="1">
    <source>
        <dbReference type="ARBA" id="ARBA00004571"/>
    </source>
</evidence>
<evidence type="ECO:0000256" key="5">
    <source>
        <dbReference type="ARBA" id="ARBA00022692"/>
    </source>
</evidence>
<dbReference type="PANTHER" id="PTHR34501:SF9">
    <property type="entry name" value="MAJOR OUTER MEMBRANE PROTEIN P.IA"/>
    <property type="match status" value="1"/>
</dbReference>
<evidence type="ECO:0000259" key="12">
    <source>
        <dbReference type="Pfam" id="PF13609"/>
    </source>
</evidence>
<dbReference type="CDD" id="cd00342">
    <property type="entry name" value="gram_neg_porins"/>
    <property type="match status" value="1"/>
</dbReference>
<keyword evidence="10" id="KW-0998">Cell outer membrane</keyword>
<dbReference type="SUPFAM" id="SSF56935">
    <property type="entry name" value="Porins"/>
    <property type="match status" value="1"/>
</dbReference>
<reference evidence="13 14" key="1">
    <citation type="submission" date="2017-01" db="EMBL/GenBank/DDBJ databases">
        <authorList>
            <person name="Mah S.A."/>
            <person name="Swanson W.J."/>
            <person name="Moy G.W."/>
            <person name="Vacquier V.D."/>
        </authorList>
    </citation>
    <scope>NUCLEOTIDE SEQUENCE [LARGE SCALE GENOMIC DNA]</scope>
    <source>
        <strain evidence="13 14">DSM 22694</strain>
    </source>
</reference>
<keyword evidence="3" id="KW-0813">Transport</keyword>
<organism evidence="13 14">
    <name type="scientific">Rhodoferax saidenbachensis</name>
    <dbReference type="NCBI Taxonomy" id="1484693"/>
    <lineage>
        <taxon>Bacteria</taxon>
        <taxon>Pseudomonadati</taxon>
        <taxon>Pseudomonadota</taxon>
        <taxon>Betaproteobacteria</taxon>
        <taxon>Burkholderiales</taxon>
        <taxon>Comamonadaceae</taxon>
        <taxon>Rhodoferax</taxon>
    </lineage>
</organism>
<dbReference type="InterPro" id="IPR050298">
    <property type="entry name" value="Gram-neg_bact_OMP"/>
</dbReference>
<protein>
    <recommendedName>
        <fullName evidence="12">Porin domain-containing protein</fullName>
    </recommendedName>
</protein>
<comment type="subunit">
    <text evidence="2">Homotrimer.</text>
</comment>
<accession>A0A1P8KDS2</accession>
<dbReference type="InterPro" id="IPR001702">
    <property type="entry name" value="Porin_Gram-ve"/>
</dbReference>
<dbReference type="PANTHER" id="PTHR34501">
    <property type="entry name" value="PROTEIN YDDL-RELATED"/>
    <property type="match status" value="1"/>
</dbReference>
<comment type="subcellular location">
    <subcellularLocation>
        <location evidence="1">Cell outer membrane</location>
        <topology evidence="1">Multi-pass membrane protein</topology>
    </subcellularLocation>
</comment>
<keyword evidence="4" id="KW-1134">Transmembrane beta strand</keyword>
<evidence type="ECO:0000256" key="7">
    <source>
        <dbReference type="ARBA" id="ARBA00023065"/>
    </source>
</evidence>
<evidence type="ECO:0000256" key="9">
    <source>
        <dbReference type="ARBA" id="ARBA00023136"/>
    </source>
</evidence>
<evidence type="ECO:0000256" key="11">
    <source>
        <dbReference type="SAM" id="SignalP"/>
    </source>
</evidence>
<evidence type="ECO:0000256" key="3">
    <source>
        <dbReference type="ARBA" id="ARBA00022448"/>
    </source>
</evidence>
<proteinExistence type="predicted"/>
<keyword evidence="14" id="KW-1185">Reference proteome</keyword>
<keyword evidence="5" id="KW-0812">Transmembrane</keyword>
<dbReference type="InterPro" id="IPR033900">
    <property type="entry name" value="Gram_neg_porin_domain"/>
</dbReference>
<gene>
    <name evidence="13" type="ORF">RS694_17370</name>
</gene>
<keyword evidence="6 11" id="KW-0732">Signal</keyword>
<dbReference type="KEGG" id="rsb:RS694_17370"/>
<dbReference type="GO" id="GO:0034220">
    <property type="term" value="P:monoatomic ion transmembrane transport"/>
    <property type="evidence" value="ECO:0007669"/>
    <property type="project" value="InterPro"/>
</dbReference>
<dbReference type="STRING" id="1484693.RS694_17370"/>
<dbReference type="RefSeq" id="WP_029707845.1">
    <property type="nucleotide sequence ID" value="NZ_CP019239.1"/>
</dbReference>
<feature type="chain" id="PRO_5010231784" description="Porin domain-containing protein" evidence="11">
    <location>
        <begin position="27"/>
        <end position="366"/>
    </location>
</feature>
<dbReference type="InterPro" id="IPR023614">
    <property type="entry name" value="Porin_dom_sf"/>
</dbReference>
<dbReference type="GO" id="GO:0015288">
    <property type="term" value="F:porin activity"/>
    <property type="evidence" value="ECO:0007669"/>
    <property type="project" value="UniProtKB-KW"/>
</dbReference>